<dbReference type="PROSITE" id="PS50005">
    <property type="entry name" value="TPR"/>
    <property type="match status" value="2"/>
</dbReference>
<keyword evidence="4" id="KW-0802">TPR repeat</keyword>
<evidence type="ECO:0000259" key="6">
    <source>
        <dbReference type="PROSITE" id="PS50076"/>
    </source>
</evidence>
<dbReference type="InterPro" id="IPR001623">
    <property type="entry name" value="DnaJ_domain"/>
</dbReference>
<dbReference type="PROSITE" id="PS50076">
    <property type="entry name" value="DNAJ_2"/>
    <property type="match status" value="1"/>
</dbReference>
<reference evidence="7" key="1">
    <citation type="submission" date="2020-10" db="EMBL/GenBank/DDBJ databases">
        <authorList>
            <person name="Castelo-Branco R."/>
            <person name="Eusebio N."/>
            <person name="Adriana R."/>
            <person name="Vieira A."/>
            <person name="Brugerolle De Fraissinette N."/>
            <person name="Rezende De Castro R."/>
            <person name="Schneider M.P."/>
            <person name="Vasconcelos V."/>
            <person name="Leao P.N."/>
        </authorList>
    </citation>
    <scope>NUCLEOTIDE SEQUENCE</scope>
    <source>
        <strain evidence="7">LEGE 07157</strain>
    </source>
</reference>
<dbReference type="Gene3D" id="1.10.287.110">
    <property type="entry name" value="DnaJ domain"/>
    <property type="match status" value="1"/>
</dbReference>
<gene>
    <name evidence="7" type="ORF">IQ249_06010</name>
</gene>
<dbReference type="Proteomes" id="UP000654482">
    <property type="component" value="Unassembled WGS sequence"/>
</dbReference>
<evidence type="ECO:0000256" key="3">
    <source>
        <dbReference type="ARBA" id="ARBA00022824"/>
    </source>
</evidence>
<feature type="region of interest" description="Disordered" evidence="5">
    <location>
        <begin position="165"/>
        <end position="203"/>
    </location>
</feature>
<dbReference type="Pfam" id="PF14559">
    <property type="entry name" value="TPR_19"/>
    <property type="match status" value="1"/>
</dbReference>
<dbReference type="Pfam" id="PF00226">
    <property type="entry name" value="DnaJ"/>
    <property type="match status" value="1"/>
</dbReference>
<dbReference type="InterPro" id="IPR051727">
    <property type="entry name" value="DnaJ_C3_Co-chaperones"/>
</dbReference>
<dbReference type="RefSeq" id="WP_194028549.1">
    <property type="nucleotide sequence ID" value="NZ_JADEWZ010000007.1"/>
</dbReference>
<dbReference type="Gene3D" id="1.25.40.10">
    <property type="entry name" value="Tetratricopeptide repeat domain"/>
    <property type="match status" value="1"/>
</dbReference>
<keyword evidence="2" id="KW-0732">Signal</keyword>
<dbReference type="InterPro" id="IPR019734">
    <property type="entry name" value="TPR_rpt"/>
</dbReference>
<dbReference type="AlphaFoldDB" id="A0A8J7ASC8"/>
<evidence type="ECO:0000313" key="7">
    <source>
        <dbReference type="EMBL" id="MBE9115451.1"/>
    </source>
</evidence>
<dbReference type="EMBL" id="JADEWZ010000007">
    <property type="protein sequence ID" value="MBE9115451.1"/>
    <property type="molecule type" value="Genomic_DNA"/>
</dbReference>
<protein>
    <submittedName>
        <fullName evidence="7">DnaJ domain-containing protein</fullName>
    </submittedName>
</protein>
<dbReference type="GO" id="GO:0034975">
    <property type="term" value="P:protein folding in endoplasmic reticulum"/>
    <property type="evidence" value="ECO:0007669"/>
    <property type="project" value="TreeGrafter"/>
</dbReference>
<accession>A0A8J7ASC8</accession>
<dbReference type="PANTHER" id="PTHR44140:SF2">
    <property type="entry name" value="LD25575P"/>
    <property type="match status" value="1"/>
</dbReference>
<dbReference type="SUPFAM" id="SSF46565">
    <property type="entry name" value="Chaperone J-domain"/>
    <property type="match status" value="1"/>
</dbReference>
<name>A0A8J7ASC8_9CYAN</name>
<feature type="repeat" description="TPR" evidence="4">
    <location>
        <begin position="201"/>
        <end position="234"/>
    </location>
</feature>
<dbReference type="InterPro" id="IPR011990">
    <property type="entry name" value="TPR-like_helical_dom_sf"/>
</dbReference>
<feature type="compositionally biased region" description="Polar residues" evidence="5">
    <location>
        <begin position="169"/>
        <end position="184"/>
    </location>
</feature>
<evidence type="ECO:0000256" key="5">
    <source>
        <dbReference type="SAM" id="MobiDB-lite"/>
    </source>
</evidence>
<evidence type="ECO:0000313" key="8">
    <source>
        <dbReference type="Proteomes" id="UP000654482"/>
    </source>
</evidence>
<proteinExistence type="predicted"/>
<sequence length="320" mass="34733">MSFKIKRGLFKFDLTDHHAVLGIPINADTKQARKQYLKIARSLHPDTVKSKSDVEKKQASELLSKLVNPAYEQLSKSASQNEYQLVLSQTGKRLAGERNKPALESDIAKQLARAGANIDTAYQTALKQLASSQYEDPAQALKTIAEISELNMVYLMCKQGSGVGVKSKAQPTGSSNASPKSPTGSKPPASAQAQPEKTSPVDPYVRRAQEYIKKNNYAKAVLELRDALKLEPNNSSCHAMLGMTYLRQNQVTMAKVHINKALASNPEEPLALQGKKALDRIMGQTTPSSNKSSAAASQSKSSQQQSKKGLFGGMFGGKKK</sequence>
<dbReference type="SMART" id="SM00271">
    <property type="entry name" value="DnaJ"/>
    <property type="match status" value="1"/>
</dbReference>
<feature type="compositionally biased region" description="Gly residues" evidence="5">
    <location>
        <begin position="310"/>
        <end position="320"/>
    </location>
</feature>
<feature type="repeat" description="TPR" evidence="4">
    <location>
        <begin position="235"/>
        <end position="268"/>
    </location>
</feature>
<evidence type="ECO:0000256" key="1">
    <source>
        <dbReference type="ARBA" id="ARBA00004240"/>
    </source>
</evidence>
<comment type="caution">
    <text evidence="7">The sequence shown here is derived from an EMBL/GenBank/DDBJ whole genome shotgun (WGS) entry which is preliminary data.</text>
</comment>
<keyword evidence="3" id="KW-0256">Endoplasmic reticulum</keyword>
<dbReference type="SMART" id="SM00028">
    <property type="entry name" value="TPR"/>
    <property type="match status" value="2"/>
</dbReference>
<dbReference type="CDD" id="cd06257">
    <property type="entry name" value="DnaJ"/>
    <property type="match status" value="1"/>
</dbReference>
<evidence type="ECO:0000256" key="2">
    <source>
        <dbReference type="ARBA" id="ARBA00022729"/>
    </source>
</evidence>
<feature type="region of interest" description="Disordered" evidence="5">
    <location>
        <begin position="281"/>
        <end position="320"/>
    </location>
</feature>
<feature type="domain" description="J" evidence="6">
    <location>
        <begin position="16"/>
        <end position="87"/>
    </location>
</feature>
<keyword evidence="8" id="KW-1185">Reference proteome</keyword>
<feature type="compositionally biased region" description="Low complexity" evidence="5">
    <location>
        <begin position="288"/>
        <end position="309"/>
    </location>
</feature>
<dbReference type="GO" id="GO:0051087">
    <property type="term" value="F:protein-folding chaperone binding"/>
    <property type="evidence" value="ECO:0007669"/>
    <property type="project" value="TreeGrafter"/>
</dbReference>
<organism evidence="7 8">
    <name type="scientific">Lusitaniella coriacea LEGE 07157</name>
    <dbReference type="NCBI Taxonomy" id="945747"/>
    <lineage>
        <taxon>Bacteria</taxon>
        <taxon>Bacillati</taxon>
        <taxon>Cyanobacteriota</taxon>
        <taxon>Cyanophyceae</taxon>
        <taxon>Spirulinales</taxon>
        <taxon>Lusitaniellaceae</taxon>
        <taxon>Lusitaniella</taxon>
    </lineage>
</organism>
<dbReference type="PANTHER" id="PTHR44140">
    <property type="entry name" value="LD25575P"/>
    <property type="match status" value="1"/>
</dbReference>
<comment type="subcellular location">
    <subcellularLocation>
        <location evidence="1">Endoplasmic reticulum</location>
    </subcellularLocation>
</comment>
<evidence type="ECO:0000256" key="4">
    <source>
        <dbReference type="PROSITE-ProRule" id="PRU00339"/>
    </source>
</evidence>
<dbReference type="SUPFAM" id="SSF48452">
    <property type="entry name" value="TPR-like"/>
    <property type="match status" value="1"/>
</dbReference>
<dbReference type="InterPro" id="IPR036869">
    <property type="entry name" value="J_dom_sf"/>
</dbReference>
<dbReference type="GO" id="GO:0051787">
    <property type="term" value="F:misfolded protein binding"/>
    <property type="evidence" value="ECO:0007669"/>
    <property type="project" value="TreeGrafter"/>
</dbReference>